<reference evidence="2" key="2">
    <citation type="journal article" date="2020" name="Nat. Commun.">
        <title>Large-scale genome sequencing of mycorrhizal fungi provides insights into the early evolution of symbiotic traits.</title>
        <authorList>
            <person name="Miyauchi S."/>
            <person name="Kiss E."/>
            <person name="Kuo A."/>
            <person name="Drula E."/>
            <person name="Kohler A."/>
            <person name="Sanchez-Garcia M."/>
            <person name="Morin E."/>
            <person name="Andreopoulos B."/>
            <person name="Barry K.W."/>
            <person name="Bonito G."/>
            <person name="Buee M."/>
            <person name="Carver A."/>
            <person name="Chen C."/>
            <person name="Cichocki N."/>
            <person name="Clum A."/>
            <person name="Culley D."/>
            <person name="Crous P.W."/>
            <person name="Fauchery L."/>
            <person name="Girlanda M."/>
            <person name="Hayes R.D."/>
            <person name="Keri Z."/>
            <person name="LaButti K."/>
            <person name="Lipzen A."/>
            <person name="Lombard V."/>
            <person name="Magnuson J."/>
            <person name="Maillard F."/>
            <person name="Murat C."/>
            <person name="Nolan M."/>
            <person name="Ohm R.A."/>
            <person name="Pangilinan J."/>
            <person name="Pereira M.F."/>
            <person name="Perotto S."/>
            <person name="Peter M."/>
            <person name="Pfister S."/>
            <person name="Riley R."/>
            <person name="Sitrit Y."/>
            <person name="Stielow J.B."/>
            <person name="Szollosi G."/>
            <person name="Zifcakova L."/>
            <person name="Stursova M."/>
            <person name="Spatafora J.W."/>
            <person name="Tedersoo L."/>
            <person name="Vaario L.M."/>
            <person name="Yamada A."/>
            <person name="Yan M."/>
            <person name="Wang P."/>
            <person name="Xu J."/>
            <person name="Bruns T."/>
            <person name="Baldrian P."/>
            <person name="Vilgalys R."/>
            <person name="Dunand C."/>
            <person name="Henrissat B."/>
            <person name="Grigoriev I.V."/>
            <person name="Hibbett D."/>
            <person name="Nagy L.G."/>
            <person name="Martin F.M."/>
        </authorList>
    </citation>
    <scope>NUCLEOTIDE SEQUENCE</scope>
    <source>
        <strain evidence="2">Prilba</strain>
    </source>
</reference>
<feature type="region of interest" description="Disordered" evidence="1">
    <location>
        <begin position="317"/>
        <end position="389"/>
    </location>
</feature>
<dbReference type="Pfam" id="PF08316">
    <property type="entry name" value="Pal1"/>
    <property type="match status" value="1"/>
</dbReference>
<sequence>MSNPFSDAPPPLPPKQSSFPRRQQQQSHQPSHQPSRSHTRNDPSHTHHPSRSTDTPPRTRPNRSQTTGPPPAPANTTSRPQPPQARRSHSSDSAPSDKAKSRSKAKKSSVHADIIDRLDFTGVGPMFHHDGPFDACAPSRNRNTTKAPIRAWTSINAEDEAVAARYRDKEDGLNPVAPALSYDPSYPSEVSRSPPAGANYNSYYSEPPKKKVDVIAEAWGMHEPEPYEEFFAGGGDSDGPITNGSSMKEARANGSGRRTREDLASRPRGSNHIPPPQPIFLADGAGRETYSAQPSPGVGGANLGRNKSLMQRIRKMRDSPNVPFGFDETPVDGRFARGGRGDTSPTAPVHPYGFADDRVKELPATPGSPTDGYFDGPRSPGGGLGRKTSILQKVRGVVRGSK</sequence>
<feature type="region of interest" description="Disordered" evidence="1">
    <location>
        <begin position="1"/>
        <end position="114"/>
    </location>
</feature>
<gene>
    <name evidence="2" type="ORF">DFH94DRAFT_692276</name>
</gene>
<evidence type="ECO:0000313" key="3">
    <source>
        <dbReference type="Proteomes" id="UP000759537"/>
    </source>
</evidence>
<dbReference type="GO" id="GO:0005737">
    <property type="term" value="C:cytoplasm"/>
    <property type="evidence" value="ECO:0007669"/>
    <property type="project" value="TreeGrafter"/>
</dbReference>
<reference evidence="2" key="1">
    <citation type="submission" date="2019-10" db="EMBL/GenBank/DDBJ databases">
        <authorList>
            <consortium name="DOE Joint Genome Institute"/>
            <person name="Kuo A."/>
            <person name="Miyauchi S."/>
            <person name="Kiss E."/>
            <person name="Drula E."/>
            <person name="Kohler A."/>
            <person name="Sanchez-Garcia M."/>
            <person name="Andreopoulos B."/>
            <person name="Barry K.W."/>
            <person name="Bonito G."/>
            <person name="Buee M."/>
            <person name="Carver A."/>
            <person name="Chen C."/>
            <person name="Cichocki N."/>
            <person name="Clum A."/>
            <person name="Culley D."/>
            <person name="Crous P.W."/>
            <person name="Fauchery L."/>
            <person name="Girlanda M."/>
            <person name="Hayes R."/>
            <person name="Keri Z."/>
            <person name="LaButti K."/>
            <person name="Lipzen A."/>
            <person name="Lombard V."/>
            <person name="Magnuson J."/>
            <person name="Maillard F."/>
            <person name="Morin E."/>
            <person name="Murat C."/>
            <person name="Nolan M."/>
            <person name="Ohm R."/>
            <person name="Pangilinan J."/>
            <person name="Pereira M."/>
            <person name="Perotto S."/>
            <person name="Peter M."/>
            <person name="Riley R."/>
            <person name="Sitrit Y."/>
            <person name="Stielow B."/>
            <person name="Szollosi G."/>
            <person name="Zifcakova L."/>
            <person name="Stursova M."/>
            <person name="Spatafora J.W."/>
            <person name="Tedersoo L."/>
            <person name="Vaario L.-M."/>
            <person name="Yamada A."/>
            <person name="Yan M."/>
            <person name="Wang P."/>
            <person name="Xu J."/>
            <person name="Bruns T."/>
            <person name="Baldrian P."/>
            <person name="Vilgalys R."/>
            <person name="Henrissat B."/>
            <person name="Grigoriev I.V."/>
            <person name="Hibbett D."/>
            <person name="Nagy L.G."/>
            <person name="Martin F.M."/>
        </authorList>
    </citation>
    <scope>NUCLEOTIDE SEQUENCE</scope>
    <source>
        <strain evidence="2">Prilba</strain>
    </source>
</reference>
<dbReference type="PANTHER" id="PTHR28307:SF2">
    <property type="entry name" value="PROTEIN PAL1"/>
    <property type="match status" value="1"/>
</dbReference>
<feature type="compositionally biased region" description="Low complexity" evidence="1">
    <location>
        <begin position="16"/>
        <end position="36"/>
    </location>
</feature>
<dbReference type="AlphaFoldDB" id="A0A9P5MXL6"/>
<dbReference type="PANTHER" id="PTHR28307">
    <property type="entry name" value="PROTEIN PAL1"/>
    <property type="match status" value="1"/>
</dbReference>
<dbReference type="EMBL" id="WHVB01000007">
    <property type="protein sequence ID" value="KAF8481250.1"/>
    <property type="molecule type" value="Genomic_DNA"/>
</dbReference>
<keyword evidence="3" id="KW-1185">Reference proteome</keyword>
<feature type="region of interest" description="Disordered" evidence="1">
    <location>
        <begin position="168"/>
        <end position="205"/>
    </location>
</feature>
<dbReference type="Proteomes" id="UP000759537">
    <property type="component" value="Unassembled WGS sequence"/>
</dbReference>
<name>A0A9P5MXL6_9AGAM</name>
<comment type="caution">
    <text evidence="2">The sequence shown here is derived from an EMBL/GenBank/DDBJ whole genome shotgun (WGS) entry which is preliminary data.</text>
</comment>
<dbReference type="InterPro" id="IPR013226">
    <property type="entry name" value="Pal1"/>
</dbReference>
<protein>
    <submittedName>
        <fullName evidence="2">Pal1 cell morphology protein-domain-containing protein</fullName>
    </submittedName>
</protein>
<organism evidence="2 3">
    <name type="scientific">Russula ochroleuca</name>
    <dbReference type="NCBI Taxonomy" id="152965"/>
    <lineage>
        <taxon>Eukaryota</taxon>
        <taxon>Fungi</taxon>
        <taxon>Dikarya</taxon>
        <taxon>Basidiomycota</taxon>
        <taxon>Agaricomycotina</taxon>
        <taxon>Agaricomycetes</taxon>
        <taxon>Russulales</taxon>
        <taxon>Russulaceae</taxon>
        <taxon>Russula</taxon>
    </lineage>
</organism>
<evidence type="ECO:0000313" key="2">
    <source>
        <dbReference type="EMBL" id="KAF8481250.1"/>
    </source>
</evidence>
<dbReference type="OrthoDB" id="5352132at2759"/>
<proteinExistence type="predicted"/>
<evidence type="ECO:0000256" key="1">
    <source>
        <dbReference type="SAM" id="MobiDB-lite"/>
    </source>
</evidence>
<accession>A0A9P5MXL6</accession>
<feature type="region of interest" description="Disordered" evidence="1">
    <location>
        <begin position="227"/>
        <end position="304"/>
    </location>
</feature>